<name>A0A0A0J251_9MICO</name>
<organism evidence="1 2">
    <name type="scientific">Knoellia sinensis KCTC 19936</name>
    <dbReference type="NCBI Taxonomy" id="1385520"/>
    <lineage>
        <taxon>Bacteria</taxon>
        <taxon>Bacillati</taxon>
        <taxon>Actinomycetota</taxon>
        <taxon>Actinomycetes</taxon>
        <taxon>Micrococcales</taxon>
        <taxon>Intrasporangiaceae</taxon>
        <taxon>Knoellia</taxon>
    </lineage>
</organism>
<dbReference type="Proteomes" id="UP000030002">
    <property type="component" value="Unassembled WGS sequence"/>
</dbReference>
<evidence type="ECO:0000313" key="1">
    <source>
        <dbReference type="EMBL" id="KGN29731.1"/>
    </source>
</evidence>
<gene>
    <name evidence="1" type="ORF">N802_11595</name>
</gene>
<keyword evidence="2" id="KW-1185">Reference proteome</keyword>
<dbReference type="EMBL" id="AVPJ01000031">
    <property type="protein sequence ID" value="KGN29731.1"/>
    <property type="molecule type" value="Genomic_DNA"/>
</dbReference>
<sequence length="174" mass="18052">MLIKPPDAFASWTATPEAFGLSASSGEFARCMSEAPPLPPGVLTAATPKPVLAERRGAFTAALLVDSSTTTLCIHDDRTRGAGRVSRVAIPAGASIALEANGGSLDEGDVRYVFGAANGKVDEVVVHLDNGDAVMASLSGGQFLAWWPSGREPVTIEARHSNGTLQQLSLQGHD</sequence>
<dbReference type="AlphaFoldDB" id="A0A0A0J251"/>
<reference evidence="1 2" key="1">
    <citation type="submission" date="2013-08" db="EMBL/GenBank/DDBJ databases">
        <title>The genome sequence of Knoellia sinensis.</title>
        <authorList>
            <person name="Zhu W."/>
            <person name="Wang G."/>
        </authorList>
    </citation>
    <scope>NUCLEOTIDE SEQUENCE [LARGE SCALE GENOMIC DNA]</scope>
    <source>
        <strain evidence="1 2">KCTC 19936</strain>
    </source>
</reference>
<protein>
    <submittedName>
        <fullName evidence="1">Uncharacterized protein</fullName>
    </submittedName>
</protein>
<comment type="caution">
    <text evidence="1">The sequence shown here is derived from an EMBL/GenBank/DDBJ whole genome shotgun (WGS) entry which is preliminary data.</text>
</comment>
<dbReference type="STRING" id="1385520.N802_11595"/>
<evidence type="ECO:0000313" key="2">
    <source>
        <dbReference type="Proteomes" id="UP000030002"/>
    </source>
</evidence>
<accession>A0A0A0J251</accession>
<proteinExistence type="predicted"/>